<evidence type="ECO:0000256" key="6">
    <source>
        <dbReference type="ARBA" id="ARBA00022989"/>
    </source>
</evidence>
<keyword evidence="7 10" id="KW-0472">Membrane</keyword>
<evidence type="ECO:0000256" key="3">
    <source>
        <dbReference type="ARBA" id="ARBA00022692"/>
    </source>
</evidence>
<accession>A0ABY0K7M4</accession>
<evidence type="ECO:0000256" key="10">
    <source>
        <dbReference type="HAMAP-Rule" id="MF_02078"/>
    </source>
</evidence>
<dbReference type="Proteomes" id="UP000182800">
    <property type="component" value="Unassembled WGS sequence"/>
</dbReference>
<dbReference type="RefSeq" id="WP_165603979.1">
    <property type="nucleotide sequence ID" value="NZ_FMBM01000002.1"/>
</dbReference>
<keyword evidence="13" id="KW-1185">Reference proteome</keyword>
<feature type="transmembrane region" description="Helical" evidence="10">
    <location>
        <begin position="273"/>
        <end position="295"/>
    </location>
</feature>
<sequence length="557" mass="57340">MTTQSPQDPAPQDPTRQDPTRQDPARQDPARDKSAGDPGAKGPVRSGLIVAGAAAFSRILGFVRDVMIAAVLGAGPAAETLAIALRLPNLARRMVSEGAVNAGFVPLHAQIAGTGGAAAAAGFAGRALTTIGLVIIALSALATLAAGALLALLAGGFASDDPARDIAVTATRLALPAIAVMTLSALIGAVLTAHGRFLAISLSPLVVNLAMIALLAAPLLGLAPTPKHMAFALAATMSLGSLMQLALLARALRRLPGAVRLSRPAFDADQRRLVRLAFPALIAAAGSQLLLLAAMPAASTMPGALAFLHYAERVFLLPLGLIAALAGIVLLPRLAYQAATGMQSGFRTLARRARFDALLLALPAAIGLVLLAQPITTALFARGAFDAADARATAGLLAGLACGLPFAVLTRINEQILFARQRMRAPALVALASFALALAACALGANLAGATGLGLGIACAFAGQWLALHRVARDRDPHRRPRHTALIRWRLARLIAANTAFALFVLGADAFLPLTSLPVLIAFCLAAIPVYGLLAMLTGTLGRHDPRRRLRRSHRAA</sequence>
<dbReference type="PANTHER" id="PTHR47019">
    <property type="entry name" value="LIPID II FLIPPASE MURJ"/>
    <property type="match status" value="1"/>
</dbReference>
<keyword evidence="3 10" id="KW-0812">Transmembrane</keyword>
<feature type="region of interest" description="Disordered" evidence="11">
    <location>
        <begin position="1"/>
        <end position="41"/>
    </location>
</feature>
<feature type="transmembrane region" description="Helical" evidence="10">
    <location>
        <begin position="173"/>
        <end position="193"/>
    </location>
</feature>
<feature type="transmembrane region" description="Helical" evidence="10">
    <location>
        <begin position="491"/>
        <end position="514"/>
    </location>
</feature>
<dbReference type="InterPro" id="IPR004268">
    <property type="entry name" value="MurJ"/>
</dbReference>
<feature type="transmembrane region" description="Helical" evidence="10">
    <location>
        <begin position="315"/>
        <end position="336"/>
    </location>
</feature>
<comment type="pathway">
    <text evidence="10">Cell wall biogenesis; peptidoglycan biosynthesis.</text>
</comment>
<comment type="subcellular location">
    <subcellularLocation>
        <location evidence="10">Cell inner membrane</location>
        <topology evidence="10">Multi-pass membrane protein</topology>
    </subcellularLocation>
    <subcellularLocation>
        <location evidence="1">Cell membrane</location>
        <topology evidence="1">Multi-pass membrane protein</topology>
    </subcellularLocation>
</comment>
<comment type="caution">
    <text evidence="12">The sequence shown here is derived from an EMBL/GenBank/DDBJ whole genome shotgun (WGS) entry which is preliminary data.</text>
</comment>
<feature type="transmembrane region" description="Helical" evidence="10">
    <location>
        <begin position="205"/>
        <end position="223"/>
    </location>
</feature>
<evidence type="ECO:0000256" key="2">
    <source>
        <dbReference type="ARBA" id="ARBA00022475"/>
    </source>
</evidence>
<feature type="transmembrane region" description="Helical" evidence="10">
    <location>
        <begin position="66"/>
        <end position="87"/>
    </location>
</feature>
<keyword evidence="10" id="KW-0813">Transport</keyword>
<evidence type="ECO:0000256" key="11">
    <source>
        <dbReference type="SAM" id="MobiDB-lite"/>
    </source>
</evidence>
<dbReference type="InterPro" id="IPR051050">
    <property type="entry name" value="Lipid_II_flippase_MurJ/MviN"/>
</dbReference>
<proteinExistence type="inferred from homology"/>
<keyword evidence="10" id="KW-0997">Cell inner membrane</keyword>
<keyword evidence="6 10" id="KW-1133">Transmembrane helix</keyword>
<comment type="function">
    <text evidence="8 10">Involved in peptidoglycan biosynthesis. Transports lipid-linked peptidoglycan precursors from the inner to the outer leaflet of the cytoplasmic membrane.</text>
</comment>
<gene>
    <name evidence="10" type="primary">murJ</name>
    <name evidence="12" type="ORF">GA0071312_1388</name>
</gene>
<evidence type="ECO:0000256" key="9">
    <source>
        <dbReference type="ARBA" id="ARBA00061532"/>
    </source>
</evidence>
<protein>
    <recommendedName>
        <fullName evidence="10">Probable lipid II flippase MurJ</fullName>
    </recommendedName>
</protein>
<feature type="transmembrane region" description="Helical" evidence="10">
    <location>
        <begin position="451"/>
        <end position="471"/>
    </location>
</feature>
<keyword evidence="2 10" id="KW-1003">Cell membrane</keyword>
<feature type="transmembrane region" description="Helical" evidence="10">
    <location>
        <begin position="107"/>
        <end position="124"/>
    </location>
</feature>
<dbReference type="PANTHER" id="PTHR47019:SF1">
    <property type="entry name" value="LIPID II FLIPPASE MURJ"/>
    <property type="match status" value="1"/>
</dbReference>
<evidence type="ECO:0000256" key="5">
    <source>
        <dbReference type="ARBA" id="ARBA00022984"/>
    </source>
</evidence>
<keyword evidence="5 10" id="KW-0573">Peptidoglycan synthesis</keyword>
<evidence type="ECO:0000256" key="4">
    <source>
        <dbReference type="ARBA" id="ARBA00022960"/>
    </source>
</evidence>
<feature type="transmembrane region" description="Helical" evidence="10">
    <location>
        <begin position="229"/>
        <end position="252"/>
    </location>
</feature>
<dbReference type="EMBL" id="FMBM01000002">
    <property type="protein sequence ID" value="SCC80259.1"/>
    <property type="molecule type" value="Genomic_DNA"/>
</dbReference>
<dbReference type="HAMAP" id="MF_02078">
    <property type="entry name" value="MurJ_MviN"/>
    <property type="match status" value="1"/>
</dbReference>
<organism evidence="12 13">
    <name type="scientific">Saliniramus fredricksonii</name>
    <dbReference type="NCBI Taxonomy" id="1653334"/>
    <lineage>
        <taxon>Bacteria</taxon>
        <taxon>Pseudomonadati</taxon>
        <taxon>Pseudomonadota</taxon>
        <taxon>Alphaproteobacteria</taxon>
        <taxon>Hyphomicrobiales</taxon>
        <taxon>Salinarimonadaceae</taxon>
        <taxon>Saliniramus</taxon>
    </lineage>
</organism>
<evidence type="ECO:0000313" key="13">
    <source>
        <dbReference type="Proteomes" id="UP000182800"/>
    </source>
</evidence>
<dbReference type="Pfam" id="PF03023">
    <property type="entry name" value="MurJ"/>
    <property type="match status" value="1"/>
</dbReference>
<name>A0ABY0K7M4_9HYPH</name>
<dbReference type="NCBIfam" id="TIGR01695">
    <property type="entry name" value="murJ_mviN"/>
    <property type="match status" value="1"/>
</dbReference>
<evidence type="ECO:0000256" key="1">
    <source>
        <dbReference type="ARBA" id="ARBA00004651"/>
    </source>
</evidence>
<dbReference type="PRINTS" id="PR01806">
    <property type="entry name" value="VIRFACTRMVIN"/>
</dbReference>
<evidence type="ECO:0000256" key="8">
    <source>
        <dbReference type="ARBA" id="ARBA00060041"/>
    </source>
</evidence>
<feature type="transmembrane region" description="Helical" evidence="10">
    <location>
        <begin position="131"/>
        <end position="153"/>
    </location>
</feature>
<feature type="transmembrane region" description="Helical" evidence="10">
    <location>
        <begin position="392"/>
        <end position="413"/>
    </location>
</feature>
<feature type="compositionally biased region" description="Basic and acidic residues" evidence="11">
    <location>
        <begin position="15"/>
        <end position="35"/>
    </location>
</feature>
<evidence type="ECO:0000256" key="7">
    <source>
        <dbReference type="ARBA" id="ARBA00023136"/>
    </source>
</evidence>
<evidence type="ECO:0000313" key="12">
    <source>
        <dbReference type="EMBL" id="SCC80259.1"/>
    </source>
</evidence>
<feature type="transmembrane region" description="Helical" evidence="10">
    <location>
        <begin position="357"/>
        <end position="380"/>
    </location>
</feature>
<keyword evidence="4 10" id="KW-0133">Cell shape</keyword>
<keyword evidence="10" id="KW-0961">Cell wall biogenesis/degradation</keyword>
<comment type="similarity">
    <text evidence="9 10">Belongs to the MurJ/MviN family.</text>
</comment>
<reference evidence="12 13" key="1">
    <citation type="submission" date="2016-08" db="EMBL/GenBank/DDBJ databases">
        <authorList>
            <person name="Varghese N."/>
            <person name="Submissions Spin"/>
        </authorList>
    </citation>
    <scope>NUCLEOTIDE SEQUENCE [LARGE SCALE GENOMIC DNA]</scope>
    <source>
        <strain evidence="12 13">HL-109</strain>
    </source>
</reference>
<feature type="transmembrane region" description="Helical" evidence="10">
    <location>
        <begin position="425"/>
        <end position="445"/>
    </location>
</feature>
<feature type="transmembrane region" description="Helical" evidence="10">
    <location>
        <begin position="520"/>
        <end position="542"/>
    </location>
</feature>